<evidence type="ECO:0000313" key="13">
    <source>
        <dbReference type="Proteomes" id="UP000308891"/>
    </source>
</evidence>
<dbReference type="GO" id="GO:0051604">
    <property type="term" value="P:protein maturation"/>
    <property type="evidence" value="ECO:0007669"/>
    <property type="project" value="TreeGrafter"/>
</dbReference>
<evidence type="ECO:0000256" key="1">
    <source>
        <dbReference type="ARBA" id="ARBA00004711"/>
    </source>
</evidence>
<evidence type="ECO:0000256" key="7">
    <source>
        <dbReference type="ARBA" id="ARBA00048220"/>
    </source>
</evidence>
<dbReference type="GO" id="GO:0016874">
    <property type="term" value="F:ligase activity"/>
    <property type="evidence" value="ECO:0007669"/>
    <property type="project" value="UniProtKB-UniRule"/>
</dbReference>
<dbReference type="InterPro" id="IPR041440">
    <property type="entry name" value="HypF_C"/>
</dbReference>
<evidence type="ECO:0000256" key="2">
    <source>
        <dbReference type="ARBA" id="ARBA00008097"/>
    </source>
</evidence>
<keyword evidence="12" id="KW-0808">Transferase</keyword>
<dbReference type="Gene3D" id="3.30.420.40">
    <property type="match status" value="1"/>
</dbReference>
<evidence type="ECO:0000259" key="11">
    <source>
        <dbReference type="PROSITE" id="PS51163"/>
    </source>
</evidence>
<dbReference type="PROSITE" id="PS51163">
    <property type="entry name" value="YRDC"/>
    <property type="match status" value="1"/>
</dbReference>
<dbReference type="GO" id="GO:0003725">
    <property type="term" value="F:double-stranded RNA binding"/>
    <property type="evidence" value="ECO:0007669"/>
    <property type="project" value="InterPro"/>
</dbReference>
<comment type="catalytic activity">
    <reaction evidence="7 8">
        <text>C-terminal L-cysteinyl-[HypE protein] + carbamoyl phosphate + ATP + H2O = C-terminal S-carboxamide-L-cysteinyl-[HypE protein] + AMP + phosphate + diphosphate + H(+)</text>
        <dbReference type="Rhea" id="RHEA:55636"/>
        <dbReference type="Rhea" id="RHEA-COMP:14247"/>
        <dbReference type="Rhea" id="RHEA-COMP:14392"/>
        <dbReference type="ChEBI" id="CHEBI:15377"/>
        <dbReference type="ChEBI" id="CHEBI:15378"/>
        <dbReference type="ChEBI" id="CHEBI:30616"/>
        <dbReference type="ChEBI" id="CHEBI:33019"/>
        <dbReference type="ChEBI" id="CHEBI:43474"/>
        <dbReference type="ChEBI" id="CHEBI:58228"/>
        <dbReference type="ChEBI" id="CHEBI:76913"/>
        <dbReference type="ChEBI" id="CHEBI:139126"/>
        <dbReference type="ChEBI" id="CHEBI:456215"/>
    </reaction>
</comment>
<dbReference type="Proteomes" id="UP000308891">
    <property type="component" value="Unassembled WGS sequence"/>
</dbReference>
<comment type="caution">
    <text evidence="12">The sequence shown here is derived from an EMBL/GenBank/DDBJ whole genome shotgun (WGS) entry which is preliminary data.</text>
</comment>
<dbReference type="PROSITE" id="PS51160">
    <property type="entry name" value="ACYLPHOSPHATASE_3"/>
    <property type="match status" value="1"/>
</dbReference>
<feature type="active site" evidence="9">
    <location>
        <position position="38"/>
    </location>
</feature>
<dbReference type="Pfam" id="PF17788">
    <property type="entry name" value="HypF_C"/>
    <property type="match status" value="1"/>
</dbReference>
<comment type="pathway">
    <text evidence="1 8">Protein modification; [NiFe] hydrogenase maturation.</text>
</comment>
<dbReference type="PANTHER" id="PTHR42959">
    <property type="entry name" value="CARBAMOYLTRANSFERASE"/>
    <property type="match status" value="1"/>
</dbReference>
<dbReference type="InterPro" id="IPR001792">
    <property type="entry name" value="Acylphosphatase-like_dom"/>
</dbReference>
<dbReference type="Gene3D" id="3.90.870.50">
    <property type="match status" value="1"/>
</dbReference>
<dbReference type="UniPathway" id="UPA00335"/>
<keyword evidence="5" id="KW-0863">Zinc-finger</keyword>
<dbReference type="SUPFAM" id="SSF54975">
    <property type="entry name" value="Acylphosphatase/BLUF domain-like"/>
    <property type="match status" value="1"/>
</dbReference>
<dbReference type="InterPro" id="IPR004421">
    <property type="entry name" value="Carbamoyltransferase_HypF"/>
</dbReference>
<keyword evidence="4" id="KW-0479">Metal-binding</keyword>
<dbReference type="Pfam" id="PF00708">
    <property type="entry name" value="Acylphosphatase"/>
    <property type="match status" value="1"/>
</dbReference>
<dbReference type="Pfam" id="PF01300">
    <property type="entry name" value="Sua5_yciO_yrdC"/>
    <property type="match status" value="1"/>
</dbReference>
<dbReference type="InterPro" id="IPR036046">
    <property type="entry name" value="Acylphosphatase-like_dom_sf"/>
</dbReference>
<dbReference type="InterPro" id="IPR051060">
    <property type="entry name" value="Carbamoyltrans_HypF-like"/>
</dbReference>
<dbReference type="InterPro" id="IPR017945">
    <property type="entry name" value="DHBP_synth_RibB-like_a/b_dom"/>
</dbReference>
<evidence type="ECO:0000256" key="4">
    <source>
        <dbReference type="ARBA" id="ARBA00022723"/>
    </source>
</evidence>
<dbReference type="Pfam" id="PF07503">
    <property type="entry name" value="zf-HYPF"/>
    <property type="match status" value="2"/>
</dbReference>
<dbReference type="InterPro" id="IPR011125">
    <property type="entry name" value="Znf_HypF"/>
</dbReference>
<comment type="similarity">
    <text evidence="2 8">Belongs to the carbamoyltransferase HypF family.</text>
</comment>
<dbReference type="GO" id="GO:0008270">
    <property type="term" value="F:zinc ion binding"/>
    <property type="evidence" value="ECO:0007669"/>
    <property type="project" value="UniProtKB-KW"/>
</dbReference>
<evidence type="ECO:0000259" key="10">
    <source>
        <dbReference type="PROSITE" id="PS51160"/>
    </source>
</evidence>
<comment type="function">
    <text evidence="8">Involved in the maturation of [NiFe] hydrogenases. Along with HypE, it catalyzes the synthesis of the CN ligands of the active site iron of [NiFe]-hydrogenases. HypF functions as a carbamoyl transferase using carbamoylphosphate as a substrate and transferring the carboxamido moiety in an ATP-dependent reaction to the thiolate of the C-terminal cysteine of HypE yielding a protein-S-carboxamide.</text>
</comment>
<gene>
    <name evidence="12" type="primary">hypF</name>
    <name evidence="12" type="ORF">E5K04_15795</name>
</gene>
<reference evidence="12 13" key="1">
    <citation type="submission" date="2019-04" db="EMBL/GenBank/DDBJ databases">
        <title>Crenobacter sp. nov.</title>
        <authorList>
            <person name="Shi S."/>
        </authorList>
    </citation>
    <scope>NUCLEOTIDE SEQUENCE [LARGE SCALE GENOMIC DNA]</scope>
    <source>
        <strain evidence="12 13">GY 70310</strain>
    </source>
</reference>
<dbReference type="EC" id="6.2.-.-" evidence="8"/>
<dbReference type="GO" id="GO:0016743">
    <property type="term" value="F:carboxyl- or carbamoyltransferase activity"/>
    <property type="evidence" value="ECO:0007669"/>
    <property type="project" value="UniProtKB-UniRule"/>
</dbReference>
<dbReference type="Gene3D" id="3.30.420.360">
    <property type="match status" value="1"/>
</dbReference>
<feature type="active site" evidence="9">
    <location>
        <position position="20"/>
    </location>
</feature>
<accession>A0A4T0UJ04</accession>
<evidence type="ECO:0000256" key="9">
    <source>
        <dbReference type="PROSITE-ProRule" id="PRU00520"/>
    </source>
</evidence>
<comment type="catalytic activity">
    <reaction evidence="9">
        <text>an acyl phosphate + H2O = a carboxylate + phosphate + H(+)</text>
        <dbReference type="Rhea" id="RHEA:14965"/>
        <dbReference type="ChEBI" id="CHEBI:15377"/>
        <dbReference type="ChEBI" id="CHEBI:15378"/>
        <dbReference type="ChEBI" id="CHEBI:29067"/>
        <dbReference type="ChEBI" id="CHEBI:43474"/>
        <dbReference type="ChEBI" id="CHEBI:59918"/>
        <dbReference type="EC" id="3.6.1.7"/>
    </reaction>
</comment>
<dbReference type="Pfam" id="PF22521">
    <property type="entry name" value="HypF_C_2"/>
    <property type="match status" value="1"/>
</dbReference>
<feature type="domain" description="Acylphosphatase-like" evidence="10">
    <location>
        <begin position="5"/>
        <end position="92"/>
    </location>
</feature>
<organism evidence="12 13">
    <name type="scientific">Crenobacter intestini</name>
    <dbReference type="NCBI Taxonomy" id="2563443"/>
    <lineage>
        <taxon>Bacteria</taxon>
        <taxon>Pseudomonadati</taxon>
        <taxon>Pseudomonadota</taxon>
        <taxon>Betaproteobacteria</taxon>
        <taxon>Neisseriales</taxon>
        <taxon>Neisseriaceae</taxon>
        <taxon>Crenobacter</taxon>
    </lineage>
</organism>
<dbReference type="NCBIfam" id="TIGR00143">
    <property type="entry name" value="hypF"/>
    <property type="match status" value="1"/>
</dbReference>
<keyword evidence="9" id="KW-0378">Hydrolase</keyword>
<evidence type="ECO:0000256" key="6">
    <source>
        <dbReference type="ARBA" id="ARBA00022833"/>
    </source>
</evidence>
<keyword evidence="3" id="KW-0436">Ligase</keyword>
<dbReference type="PIRSF" id="PIRSF006256">
    <property type="entry name" value="CMPcnvr_hdrg_mat"/>
    <property type="match status" value="1"/>
</dbReference>
<dbReference type="PANTHER" id="PTHR42959:SF1">
    <property type="entry name" value="CARBAMOYLTRANSFERASE HYPF"/>
    <property type="match status" value="1"/>
</dbReference>
<sequence length="784" mass="84986">MTSCRIRLTFHGRVQGVGFRPYVWRTVRAYPLTGFVRNTGAGVDVELQGDPQQLRACRRALTLHLPPLARVDGLDETRLPLIETETQFEIADSQGKARGARIPTDIATCPNCLDELFDGSDRRYRYAFTNCTDCGPRYTITHSLPYDRAETSMSAFDLCPACREEYEDPASRRFHAEPNACPQCGPRLMLTDRFGELLKGDPIAGALQILEISRSVAMKGLGGFHLVCDATRADAVERLRGQKKRQQKPLAVMVLNVESARRLCHVSDAEAEALASVSRPIVLLDKKEGIDALLPGVAPGLSTLGVMLPYTPMQWLLFHEALGRPQGSVWRDEASDRVWVMTSANPSGEPIVTNNQEARERLNQVADVFLLHNRNIVVRCDDSVLALHEGQTLMHRRARGYAPDPVLLQGDGPNVLATGVPAKNTLTVLRGREAFVSQHVGDVGDPLSCQAMEEVCHHLLELTAVRPQAVACDLDPSHYPSELAEELSGHFGVPLIHVQHQHAHIGAVLAEHGRSGPVLGLALDAVGLGDDGKAWGGELLRCAGGEFTRLGQLSPLPLIGGARAVREPWLMAVGLLCAMGEDAEARQRFGSHPAWPALAPQLGRPFEGWQTSSLALWTDAIAALAGLCKEQRFDNEAQQKLEEMAEDCAPLAGGWQMADGQLDLSPLVRHLLTLGDDAGAIASLWHATLAAALADWTVQAARQADLGTVAIAGGCCANRRLMRLLLERLTAAGLSVLRPIALPPNDGGLSLGQAWVARERLLASFNASADAADTQLGLYRVDLD</sequence>
<evidence type="ECO:0000256" key="5">
    <source>
        <dbReference type="ARBA" id="ARBA00022771"/>
    </source>
</evidence>
<name>A0A4T0UJ04_9NEIS</name>
<dbReference type="AlphaFoldDB" id="A0A4T0UJ04"/>
<dbReference type="GO" id="GO:0003998">
    <property type="term" value="F:acylphosphatase activity"/>
    <property type="evidence" value="ECO:0007669"/>
    <property type="project" value="UniProtKB-EC"/>
</dbReference>
<evidence type="ECO:0000313" key="12">
    <source>
        <dbReference type="EMBL" id="TIC78520.1"/>
    </source>
</evidence>
<protein>
    <recommendedName>
        <fullName evidence="8">Carbamoyltransferase HypF</fullName>
        <ecNumber evidence="8">6.2.-.-</ecNumber>
    </recommendedName>
</protein>
<feature type="domain" description="YrdC-like" evidence="11">
    <location>
        <begin position="200"/>
        <end position="400"/>
    </location>
</feature>
<dbReference type="Gene3D" id="3.30.110.120">
    <property type="match status" value="1"/>
</dbReference>
<dbReference type="OrthoDB" id="9808093at2"/>
<dbReference type="InterPro" id="IPR055128">
    <property type="entry name" value="HypF_C_2"/>
</dbReference>
<dbReference type="SUPFAM" id="SSF55821">
    <property type="entry name" value="YrdC/RibB"/>
    <property type="match status" value="1"/>
</dbReference>
<dbReference type="EMBL" id="STGJ01000026">
    <property type="protein sequence ID" value="TIC78520.1"/>
    <property type="molecule type" value="Genomic_DNA"/>
</dbReference>
<dbReference type="RefSeq" id="WP_136555813.1">
    <property type="nucleotide sequence ID" value="NZ_STGJ01000026.1"/>
</dbReference>
<keyword evidence="13" id="KW-1185">Reference proteome</keyword>
<keyword evidence="6" id="KW-0862">Zinc</keyword>
<evidence type="ECO:0000256" key="8">
    <source>
        <dbReference type="PIRNR" id="PIRNR006256"/>
    </source>
</evidence>
<proteinExistence type="inferred from homology"/>
<evidence type="ECO:0000256" key="3">
    <source>
        <dbReference type="ARBA" id="ARBA00022598"/>
    </source>
</evidence>
<dbReference type="InterPro" id="IPR006070">
    <property type="entry name" value="Sua5-like_dom"/>
</dbReference>